<gene>
    <name evidence="7" type="ORF">KC19_10G032200</name>
</gene>
<dbReference type="Gene3D" id="1.20.58.1210">
    <property type="entry name" value="Exo84p, N-terminal helical domain"/>
    <property type="match status" value="1"/>
</dbReference>
<keyword evidence="4" id="KW-0653">Protein transport</keyword>
<dbReference type="InterPro" id="IPR016159">
    <property type="entry name" value="Cullin_repeat-like_dom_sf"/>
</dbReference>
<dbReference type="EMBL" id="CM026431">
    <property type="protein sequence ID" value="KAG0558488.1"/>
    <property type="molecule type" value="Genomic_DNA"/>
</dbReference>
<dbReference type="Proteomes" id="UP000822688">
    <property type="component" value="Chromosome 10"/>
</dbReference>
<dbReference type="Pfam" id="PF16528">
    <property type="entry name" value="Exo84_C"/>
    <property type="match status" value="1"/>
</dbReference>
<dbReference type="InterPro" id="IPR042561">
    <property type="entry name" value="Exo84_C_1"/>
</dbReference>
<dbReference type="FunFam" id="1.20.58.1210:FF:000002">
    <property type="entry name" value="Exocyst complex component EXO84B"/>
    <property type="match status" value="1"/>
</dbReference>
<dbReference type="GO" id="GO:0015031">
    <property type="term" value="P:protein transport"/>
    <property type="evidence" value="ECO:0007669"/>
    <property type="project" value="UniProtKB-KW"/>
</dbReference>
<keyword evidence="2" id="KW-0813">Transport</keyword>
<evidence type="ECO:0000256" key="1">
    <source>
        <dbReference type="ARBA" id="ARBA00007210"/>
    </source>
</evidence>
<dbReference type="PANTHER" id="PTHR21426">
    <property type="entry name" value="EXOCYST COMPLEX COMPONENT 8"/>
    <property type="match status" value="1"/>
</dbReference>
<dbReference type="GO" id="GO:0006893">
    <property type="term" value="P:Golgi to plasma membrane transport"/>
    <property type="evidence" value="ECO:0007669"/>
    <property type="project" value="TreeGrafter"/>
</dbReference>
<evidence type="ECO:0000256" key="2">
    <source>
        <dbReference type="ARBA" id="ARBA00022448"/>
    </source>
</evidence>
<evidence type="ECO:0000259" key="6">
    <source>
        <dbReference type="Pfam" id="PF16528"/>
    </source>
</evidence>
<dbReference type="PANTHER" id="PTHR21426:SF12">
    <property type="entry name" value="EXOCYST COMPLEX COMPONENT 8"/>
    <property type="match status" value="1"/>
</dbReference>
<dbReference type="SUPFAM" id="SSF74788">
    <property type="entry name" value="Cullin repeat-like"/>
    <property type="match status" value="1"/>
</dbReference>
<comment type="similarity">
    <text evidence="1">Belongs to the EXO84 family.</text>
</comment>
<dbReference type="Pfam" id="PF08700">
    <property type="entry name" value="VPS51_Exo84_N"/>
    <property type="match status" value="1"/>
</dbReference>
<feature type="compositionally biased region" description="Polar residues" evidence="5">
    <location>
        <begin position="15"/>
        <end position="28"/>
    </location>
</feature>
<feature type="region of interest" description="Disordered" evidence="5">
    <location>
        <begin position="1"/>
        <end position="34"/>
    </location>
</feature>
<name>A0A8T0GL76_CERPU</name>
<dbReference type="Gene3D" id="1.20.58.1220">
    <property type="entry name" value="Exo84p, C-terminal helical domain"/>
    <property type="match status" value="1"/>
</dbReference>
<dbReference type="OrthoDB" id="642193at2759"/>
<keyword evidence="8" id="KW-1185">Reference proteome</keyword>
<organism evidence="7 8">
    <name type="scientific">Ceratodon purpureus</name>
    <name type="common">Fire moss</name>
    <name type="synonym">Dicranum purpureum</name>
    <dbReference type="NCBI Taxonomy" id="3225"/>
    <lineage>
        <taxon>Eukaryota</taxon>
        <taxon>Viridiplantae</taxon>
        <taxon>Streptophyta</taxon>
        <taxon>Embryophyta</taxon>
        <taxon>Bryophyta</taxon>
        <taxon>Bryophytina</taxon>
        <taxon>Bryopsida</taxon>
        <taxon>Dicranidae</taxon>
        <taxon>Pseudoditrichales</taxon>
        <taxon>Ditrichaceae</taxon>
        <taxon>Ceratodon</taxon>
    </lineage>
</organism>
<dbReference type="InterPro" id="IPR042560">
    <property type="entry name" value="Exo84_C_2"/>
</dbReference>
<feature type="region of interest" description="Disordered" evidence="5">
    <location>
        <begin position="133"/>
        <end position="165"/>
    </location>
</feature>
<feature type="compositionally biased region" description="Basic and acidic residues" evidence="5">
    <location>
        <begin position="152"/>
        <end position="165"/>
    </location>
</feature>
<dbReference type="FunFam" id="1.20.58.1220:FF:000001">
    <property type="entry name" value="Exocyst complex component EXO84B"/>
    <property type="match status" value="1"/>
</dbReference>
<proteinExistence type="inferred from homology"/>
<comment type="caution">
    <text evidence="7">The sequence shown here is derived from an EMBL/GenBank/DDBJ whole genome shotgun (WGS) entry which is preliminary data.</text>
</comment>
<reference evidence="7" key="1">
    <citation type="submission" date="2020-06" db="EMBL/GenBank/DDBJ databases">
        <title>WGS assembly of Ceratodon purpureus strain R40.</title>
        <authorList>
            <person name="Carey S.B."/>
            <person name="Jenkins J."/>
            <person name="Shu S."/>
            <person name="Lovell J.T."/>
            <person name="Sreedasyam A."/>
            <person name="Maumus F."/>
            <person name="Tiley G.P."/>
            <person name="Fernandez-Pozo N."/>
            <person name="Barry K."/>
            <person name="Chen C."/>
            <person name="Wang M."/>
            <person name="Lipzen A."/>
            <person name="Daum C."/>
            <person name="Saski C.A."/>
            <person name="Payton A.C."/>
            <person name="Mcbreen J.C."/>
            <person name="Conrad R.E."/>
            <person name="Kollar L.M."/>
            <person name="Olsson S."/>
            <person name="Huttunen S."/>
            <person name="Landis J.B."/>
            <person name="Wickett N.J."/>
            <person name="Johnson M.G."/>
            <person name="Rensing S.A."/>
            <person name="Grimwood J."/>
            <person name="Schmutz J."/>
            <person name="Mcdaniel S.F."/>
        </authorList>
    </citation>
    <scope>NUCLEOTIDE SEQUENCE</scope>
    <source>
        <strain evidence="7">R40</strain>
    </source>
</reference>
<accession>A0A8T0GL76</accession>
<dbReference type="InterPro" id="IPR033961">
    <property type="entry name" value="Exo84"/>
</dbReference>
<keyword evidence="3" id="KW-0268">Exocytosis</keyword>
<sequence length="808" mass="88165">MGSVKPSVRHRGTGAPSSVPQSAGSNGVVNGAPVSNGYVNHLRNELSEFEKEDFDAQGYVQSKCQSMSEKGIRKLCDDLLDLKKSSAEEMRKSVYANYAAFIRTSREISDLEGELVAMRNLLTSQATLVRSLAESGASKTASGTAGDDTEEKDLPQHEKEPSQLERRAQALPDILDVLLAEKKVDQALLALDEGDRLVAEGFQPTGYEGGMSTAAASNLQQALSERRARLAEQLAETIQQPFFRGSELRSAIAALDKLGDGTRAHTLLLQSHHERLQHNIRGLRPSGTSYGGAYTAALSQLVFSAIAQASRDSVAVFGEEPAYASELVLWARSETELFASLVKRHVLSSSAAAGGLRAAAECVQIALGHCQLLEDQGLALCPVLSKLVRPSVEQALESNLTRIEESVAALAAADDWVLSPPGAILRGSYGIRSSYGAGHGPYVKLSSSAHRFNFMVQDFLEDVAPLISMQLGGPTLEGLSMLFDQYVDMLIKAIPSPGEDEEGGAENGDDRKVRAATSESQQLALLGNASALADELLPRAASKLVPGGMQTVMSRDDLRSATRRGRDRDQERNQFGTIANRLPELKDWRRRLQRGVDRLRDHLCRQHVLELIYYSDDPESQLSPETYLILDNDGGDPNVWLQDPMPSPIFQALFHKLTSIQQTAAELLTGRERVVVVLLMRFTETLVIWLSEDQDFWDAIEDGESRLGAIGLQQFVLDMQFVIQVAINGRFSSRHMRQVVNDVTARAVTAFAATGGDPHSVLQEDEWFLSAAQEAVRRLLEGWNQQVTSPTASITAQSVSSFRSHGSE</sequence>
<dbReference type="AlphaFoldDB" id="A0A8T0GL76"/>
<evidence type="ECO:0000313" key="7">
    <source>
        <dbReference type="EMBL" id="KAG0558488.1"/>
    </source>
</evidence>
<dbReference type="GO" id="GO:0006887">
    <property type="term" value="P:exocytosis"/>
    <property type="evidence" value="ECO:0007669"/>
    <property type="project" value="UniProtKB-KW"/>
</dbReference>
<evidence type="ECO:0000256" key="4">
    <source>
        <dbReference type="ARBA" id="ARBA00022927"/>
    </source>
</evidence>
<dbReference type="InterPro" id="IPR032403">
    <property type="entry name" value="Exo84_C"/>
</dbReference>
<feature type="domain" description="Exocyst component Exo84 C-terminal" evidence="6">
    <location>
        <begin position="169"/>
        <end position="379"/>
    </location>
</feature>
<protein>
    <recommendedName>
        <fullName evidence="6">Exocyst component Exo84 C-terminal domain-containing protein</fullName>
    </recommendedName>
</protein>
<dbReference type="GO" id="GO:0000145">
    <property type="term" value="C:exocyst"/>
    <property type="evidence" value="ECO:0007669"/>
    <property type="project" value="InterPro"/>
</dbReference>
<feature type="region of interest" description="Disordered" evidence="5">
    <location>
        <begin position="495"/>
        <end position="517"/>
    </location>
</feature>
<evidence type="ECO:0000313" key="8">
    <source>
        <dbReference type="Proteomes" id="UP000822688"/>
    </source>
</evidence>
<evidence type="ECO:0000256" key="3">
    <source>
        <dbReference type="ARBA" id="ARBA00022483"/>
    </source>
</evidence>
<evidence type="ECO:0000256" key="5">
    <source>
        <dbReference type="SAM" id="MobiDB-lite"/>
    </source>
</evidence>